<protein>
    <submittedName>
        <fullName evidence="1">Uncharacterized protein</fullName>
    </submittedName>
</protein>
<name>A0ABR6ZEU4_9BURK</name>
<comment type="caution">
    <text evidence="1">The sequence shown here is derived from an EMBL/GenBank/DDBJ whole genome shotgun (WGS) entry which is preliminary data.</text>
</comment>
<keyword evidence="2" id="KW-1185">Reference proteome</keyword>
<evidence type="ECO:0000313" key="1">
    <source>
        <dbReference type="EMBL" id="MBC3909737.1"/>
    </source>
</evidence>
<evidence type="ECO:0000313" key="2">
    <source>
        <dbReference type="Proteomes" id="UP000646911"/>
    </source>
</evidence>
<accession>A0ABR6ZEU4</accession>
<dbReference type="Proteomes" id="UP000646911">
    <property type="component" value="Unassembled WGS sequence"/>
</dbReference>
<reference evidence="1 2" key="1">
    <citation type="submission" date="2020-08" db="EMBL/GenBank/DDBJ databases">
        <title>Novel species isolated from subtropical streams in China.</title>
        <authorList>
            <person name="Lu H."/>
        </authorList>
    </citation>
    <scope>NUCLEOTIDE SEQUENCE [LARGE SCALE GENOMIC DNA]</scope>
    <source>
        <strain evidence="1 2">NL8W</strain>
    </source>
</reference>
<dbReference type="RefSeq" id="WP_186955252.1">
    <property type="nucleotide sequence ID" value="NZ_JACOFX010000011.1"/>
</dbReference>
<organism evidence="1 2">
    <name type="scientific">Undibacterium umbellatum</name>
    <dbReference type="NCBI Taxonomy" id="2762300"/>
    <lineage>
        <taxon>Bacteria</taxon>
        <taxon>Pseudomonadati</taxon>
        <taxon>Pseudomonadota</taxon>
        <taxon>Betaproteobacteria</taxon>
        <taxon>Burkholderiales</taxon>
        <taxon>Oxalobacteraceae</taxon>
        <taxon>Undibacterium</taxon>
    </lineage>
</organism>
<dbReference type="EMBL" id="JACOFX010000011">
    <property type="protein sequence ID" value="MBC3909737.1"/>
    <property type="molecule type" value="Genomic_DNA"/>
</dbReference>
<gene>
    <name evidence="1" type="ORF">H8L47_19400</name>
</gene>
<proteinExistence type="predicted"/>
<sequence>MMDIIRISHEMKDKTTNIDCGELAAETYAAGTMSPMLPHADLSFCIQSHQLCEGIDEDAVASGFVLNTLAFFAQRMAVALSTDYMLKIIFIGKIPEQLNIWCYSWGNKKVDIKFCCHSSYSSSVT</sequence>